<evidence type="ECO:0000256" key="6">
    <source>
        <dbReference type="ARBA" id="ARBA00023316"/>
    </source>
</evidence>
<dbReference type="Pfam" id="PF00768">
    <property type="entry name" value="Peptidase_S11"/>
    <property type="match status" value="1"/>
</dbReference>
<dbReference type="PANTHER" id="PTHR21581">
    <property type="entry name" value="D-ALANYL-D-ALANINE CARBOXYPEPTIDASE"/>
    <property type="match status" value="1"/>
</dbReference>
<evidence type="ECO:0000256" key="5">
    <source>
        <dbReference type="ARBA" id="ARBA00022984"/>
    </source>
</evidence>
<dbReference type="PANTHER" id="PTHR21581:SF6">
    <property type="entry name" value="TRAFFICKING PROTEIN PARTICLE COMPLEX SUBUNIT 12"/>
    <property type="match status" value="1"/>
</dbReference>
<evidence type="ECO:0000256" key="3">
    <source>
        <dbReference type="ARBA" id="ARBA00022801"/>
    </source>
</evidence>
<dbReference type="SUPFAM" id="SSF56601">
    <property type="entry name" value="beta-lactamase/transpeptidase-like"/>
    <property type="match status" value="1"/>
</dbReference>
<keyword evidence="3" id="KW-0378">Hydrolase</keyword>
<sequence length="310" mass="33637">MLAVVLVILLAVGFYESSIQDELFQKDVAKGAHKEKSLQLHAAKSAGQNLIPVTAMKGILICSDTNEILWDKESQVSIAPASCAKLLSALTVLKFCDAEETLKVGEEVYRIAEDASRAYLSIGVQMSVRQALIAMLLPSGNDAAYALAVYTGRKIALDEDLSIDEALEIFKDEMNKEASKLGALDSKFISPDGYDTNGQYTTAYDLALIGQAASENALISEIAGMAYSSETWLSGETAEYENTNEMLLSQSPYYISECTGLKTGTSTSAGACLVMSFTVADKHYIGVIMGSTEERRFEDAMQLYKFLINN</sequence>
<keyword evidence="6" id="KW-0961">Cell wall biogenesis/degradation</keyword>
<dbReference type="EMBL" id="JABACJ020000001">
    <property type="protein sequence ID" value="MBU3874654.1"/>
    <property type="molecule type" value="Genomic_DNA"/>
</dbReference>
<evidence type="ECO:0000256" key="4">
    <source>
        <dbReference type="ARBA" id="ARBA00022960"/>
    </source>
</evidence>
<keyword evidence="2" id="KW-0732">Signal</keyword>
<evidence type="ECO:0000313" key="9">
    <source>
        <dbReference type="EMBL" id="MBU3874654.1"/>
    </source>
</evidence>
<keyword evidence="5" id="KW-0573">Peptidoglycan synthesis</keyword>
<evidence type="ECO:0000259" key="8">
    <source>
        <dbReference type="Pfam" id="PF00768"/>
    </source>
</evidence>
<dbReference type="InterPro" id="IPR012338">
    <property type="entry name" value="Beta-lactam/transpept-like"/>
</dbReference>
<proteinExistence type="inferred from homology"/>
<organism evidence="9 10">
    <name type="scientific">Faecalicatena faecalis</name>
    <dbReference type="NCBI Taxonomy" id="2726362"/>
    <lineage>
        <taxon>Bacteria</taxon>
        <taxon>Bacillati</taxon>
        <taxon>Bacillota</taxon>
        <taxon>Clostridia</taxon>
        <taxon>Lachnospirales</taxon>
        <taxon>Lachnospiraceae</taxon>
        <taxon>Faecalicatena</taxon>
    </lineage>
</organism>
<protein>
    <submittedName>
        <fullName evidence="9">Transpeptidase-like D-Ala-D-Ala carboxypeptidase VanY-D</fullName>
    </submittedName>
</protein>
<dbReference type="Proteomes" id="UP000723714">
    <property type="component" value="Unassembled WGS sequence"/>
</dbReference>
<accession>A0ABS6CZB1</accession>
<gene>
    <name evidence="9" type="ORF">HGO97_002355</name>
</gene>
<dbReference type="PRINTS" id="PR00725">
    <property type="entry name" value="DADACBPTASE1"/>
</dbReference>
<keyword evidence="4" id="KW-0133">Cell shape</keyword>
<dbReference type="InterPro" id="IPR018044">
    <property type="entry name" value="Peptidase_S11"/>
</dbReference>
<comment type="similarity">
    <text evidence="1 7">Belongs to the peptidase S11 family.</text>
</comment>
<feature type="domain" description="Peptidase S11 D-alanyl-D-alanine carboxypeptidase A N-terminal" evidence="8">
    <location>
        <begin position="52"/>
        <end position="291"/>
    </location>
</feature>
<comment type="caution">
    <text evidence="9">The sequence shown here is derived from an EMBL/GenBank/DDBJ whole genome shotgun (WGS) entry which is preliminary data.</text>
</comment>
<reference evidence="9 10" key="1">
    <citation type="submission" date="2021-06" db="EMBL/GenBank/DDBJ databases">
        <title>Faecalicatena sp. nov. isolated from porcine feces.</title>
        <authorList>
            <person name="Oh B.S."/>
            <person name="Lee J.H."/>
        </authorList>
    </citation>
    <scope>NUCLEOTIDE SEQUENCE [LARGE SCALE GENOMIC DNA]</scope>
    <source>
        <strain evidence="9 10">AGMB00832</strain>
    </source>
</reference>
<name>A0ABS6CZB1_9FIRM</name>
<evidence type="ECO:0000256" key="2">
    <source>
        <dbReference type="ARBA" id="ARBA00022729"/>
    </source>
</evidence>
<dbReference type="Gene3D" id="3.40.710.10">
    <property type="entry name" value="DD-peptidase/beta-lactamase superfamily"/>
    <property type="match status" value="1"/>
</dbReference>
<keyword evidence="10" id="KW-1185">Reference proteome</keyword>
<evidence type="ECO:0000256" key="7">
    <source>
        <dbReference type="RuleBase" id="RU004016"/>
    </source>
</evidence>
<dbReference type="InterPro" id="IPR001967">
    <property type="entry name" value="Peptidase_S11_N"/>
</dbReference>
<evidence type="ECO:0000256" key="1">
    <source>
        <dbReference type="ARBA" id="ARBA00007164"/>
    </source>
</evidence>
<evidence type="ECO:0000313" key="10">
    <source>
        <dbReference type="Proteomes" id="UP000723714"/>
    </source>
</evidence>